<evidence type="ECO:0000256" key="3">
    <source>
        <dbReference type="ARBA" id="ARBA00046271"/>
    </source>
</evidence>
<dbReference type="HOGENOM" id="CLU_043324_0_0_1"/>
<dbReference type="GeneID" id="11498959"/>
<evidence type="ECO:0000313" key="5">
    <source>
        <dbReference type="Proteomes" id="UP000000689"/>
    </source>
</evidence>
<gene>
    <name evidence="4" type="primary">NDAI0E02520</name>
    <name evidence="4" type="ordered locus">NDAI_0E02520</name>
</gene>
<dbReference type="Proteomes" id="UP000000689">
    <property type="component" value="Chromosome 5"/>
</dbReference>
<reference evidence="4 5" key="1">
    <citation type="journal article" date="2011" name="Proc. Natl. Acad. Sci. U.S.A.">
        <title>Evolutionary erosion of yeast sex chromosomes by mating-type switching accidents.</title>
        <authorList>
            <person name="Gordon J.L."/>
            <person name="Armisen D."/>
            <person name="Proux-Wera E."/>
            <person name="Oheigeartaigh S.S."/>
            <person name="Byrne K.P."/>
            <person name="Wolfe K.H."/>
        </authorList>
    </citation>
    <scope>NUCLEOTIDE SEQUENCE [LARGE SCALE GENOMIC DNA]</scope>
    <source>
        <strain evidence="5">ATCC 10597 / BCRC 20456 / CBS 421 / NBRC 0211 / NRRL Y-12639</strain>
    </source>
</reference>
<dbReference type="GO" id="GO:0016559">
    <property type="term" value="P:peroxisome fission"/>
    <property type="evidence" value="ECO:0007669"/>
    <property type="project" value="EnsemblFungi"/>
</dbReference>
<dbReference type="EMBL" id="HE580271">
    <property type="protein sequence ID" value="CCD25069.1"/>
    <property type="molecule type" value="Genomic_DNA"/>
</dbReference>
<dbReference type="Pfam" id="PF05648">
    <property type="entry name" value="PEX11"/>
    <property type="match status" value="1"/>
</dbReference>
<evidence type="ECO:0000256" key="1">
    <source>
        <dbReference type="ARBA" id="ARBA00023136"/>
    </source>
</evidence>
<organism evidence="4 5">
    <name type="scientific">Naumovozyma dairenensis (strain ATCC 10597 / BCRC 20456 / CBS 421 / NBRC 0211 / NRRL Y-12639)</name>
    <name type="common">Saccharomyces dairenensis</name>
    <dbReference type="NCBI Taxonomy" id="1071378"/>
    <lineage>
        <taxon>Eukaryota</taxon>
        <taxon>Fungi</taxon>
        <taxon>Dikarya</taxon>
        <taxon>Ascomycota</taxon>
        <taxon>Saccharomycotina</taxon>
        <taxon>Saccharomycetes</taxon>
        <taxon>Saccharomycetales</taxon>
        <taxon>Saccharomycetaceae</taxon>
        <taxon>Naumovozyma</taxon>
    </lineage>
</organism>
<keyword evidence="2" id="KW-0576">Peroxisome</keyword>
<proteinExistence type="predicted"/>
<keyword evidence="1" id="KW-0472">Membrane</keyword>
<sequence>MSLDEPGLIIGNEKGNNILNPIIKDFDDNNLRLPISLNQVDPTKNDSELTLLAATNISPSSSPELNIPNSWAKPESKIKKVVRNVDILKYLINSLAGKDKFVKIIKCILDLLKSWILTDLSSTETNIKMKKLLLSLSTTSSGTSIIPLKSILVHPVKFVRLFTLSFLQNLNHNVSFITSQLSIFRYMIRFGSSPFKLLTFVKKLRSTTKATNLNDIEKLWLNEKSLQDSIDLYYTIFDELDLLYKLKIWNPQERTYSWVTKHETIAWQYDILLSWKQNWFKLKDIQRKILELQIQLKIRNDTMLASNYFNNNNNSNDNTDNTSPLRKQLISEIQQNGNNNDLSSLEIELDNQLVNLNHEKRIVYLDLTRLSFDCLANTTDLLNIKTPKGTYAALSLCSGITGFIKLWINTKTDLQNGAQ</sequence>
<dbReference type="GO" id="GO:0016558">
    <property type="term" value="P:protein import into peroxisome matrix"/>
    <property type="evidence" value="ECO:0007669"/>
    <property type="project" value="EnsemblFungi"/>
</dbReference>
<dbReference type="KEGG" id="ndi:NDAI_0E02520"/>
<dbReference type="eggNOG" id="ENOG502R7FJ">
    <property type="taxonomic scope" value="Eukaryota"/>
</dbReference>
<evidence type="ECO:0000313" key="4">
    <source>
        <dbReference type="EMBL" id="CCD25069.1"/>
    </source>
</evidence>
<dbReference type="GO" id="GO:0005778">
    <property type="term" value="C:peroxisomal membrane"/>
    <property type="evidence" value="ECO:0007669"/>
    <property type="project" value="UniProtKB-SubCell"/>
</dbReference>
<dbReference type="OMA" id="HECISWE"/>
<dbReference type="InterPro" id="IPR008733">
    <property type="entry name" value="PEX11"/>
</dbReference>
<name>G0WBE9_NAUDC</name>
<comment type="subcellular location">
    <subcellularLocation>
        <location evidence="3">Peroxisome membrane</location>
    </subcellularLocation>
</comment>
<accession>G0WBE9</accession>
<dbReference type="AlphaFoldDB" id="G0WBE9"/>
<dbReference type="RefSeq" id="XP_003670312.1">
    <property type="nucleotide sequence ID" value="XM_003670264.1"/>
</dbReference>
<keyword evidence="5" id="KW-1185">Reference proteome</keyword>
<protein>
    <submittedName>
        <fullName evidence="4">Uncharacterized protein</fullName>
    </submittedName>
</protein>
<dbReference type="OrthoDB" id="411017at2759"/>
<dbReference type="GO" id="GO:0044375">
    <property type="term" value="P:regulation of peroxisome size"/>
    <property type="evidence" value="ECO:0007669"/>
    <property type="project" value="EnsemblFungi"/>
</dbReference>
<evidence type="ECO:0000256" key="2">
    <source>
        <dbReference type="ARBA" id="ARBA00023140"/>
    </source>
</evidence>